<evidence type="ECO:0000313" key="13">
    <source>
        <dbReference type="Proteomes" id="UP000327044"/>
    </source>
</evidence>
<dbReference type="GO" id="GO:0006364">
    <property type="term" value="P:rRNA processing"/>
    <property type="evidence" value="ECO:0007669"/>
    <property type="project" value="UniProtKB-KW"/>
</dbReference>
<dbReference type="SUPFAM" id="SSF55315">
    <property type="entry name" value="L30e-like"/>
    <property type="match status" value="1"/>
</dbReference>
<dbReference type="Proteomes" id="UP000327044">
    <property type="component" value="Unassembled WGS sequence"/>
</dbReference>
<reference evidence="11" key="1">
    <citation type="journal article" date="2016" name="Sci. Rep.">
        <title>Molecular characterization of firefly nuptial gifts: a multi-omics approach sheds light on postcopulatory sexual selection.</title>
        <authorList>
            <person name="Al-Wathiqui N."/>
            <person name="Fallon T.R."/>
            <person name="South A."/>
            <person name="Weng J.K."/>
            <person name="Lewis S.M."/>
        </authorList>
    </citation>
    <scope>NUCLEOTIDE SEQUENCE</scope>
</reference>
<evidence type="ECO:0000256" key="8">
    <source>
        <dbReference type="SAM" id="Coils"/>
    </source>
</evidence>
<dbReference type="EMBL" id="VVIM01000002">
    <property type="protein sequence ID" value="KAB0802396.1"/>
    <property type="molecule type" value="Genomic_DNA"/>
</dbReference>
<dbReference type="InterPro" id="IPR004038">
    <property type="entry name" value="Ribosomal_eL8/eL30/eS12/Gad45"/>
</dbReference>
<keyword evidence="13" id="KW-1185">Reference proteome</keyword>
<dbReference type="Gene3D" id="3.30.1330.30">
    <property type="match status" value="1"/>
</dbReference>
<keyword evidence="4" id="KW-0698">rRNA processing</keyword>
<dbReference type="OrthoDB" id="5364946at2759"/>
<keyword evidence="6" id="KW-0687">Ribonucleoprotein</keyword>
<dbReference type="InParanoid" id="A0A1Y1MBS3"/>
<evidence type="ECO:0000256" key="4">
    <source>
        <dbReference type="ARBA" id="ARBA00022552"/>
    </source>
</evidence>
<gene>
    <name evidence="12" type="ORF">PPYR_04582</name>
</gene>
<evidence type="ECO:0000313" key="11">
    <source>
        <dbReference type="EMBL" id="JAV82020.1"/>
    </source>
</evidence>
<sequence length="155" mass="17614">MGKTKKDNENDDSIINKEETEDIPYEQKIQNACVIAKPMASKKLTKKCYKLLKKASKHKTYVRNGLKDVQKRIRKGETGILFFAADISPIDIMIHLPGVCEDKNIPYCYTPSRADLGAALGLKRGALLALVREKEDYKEIFDELKQEIRTLAVEL</sequence>
<evidence type="ECO:0000256" key="9">
    <source>
        <dbReference type="SAM" id="MobiDB-lite"/>
    </source>
</evidence>
<accession>A0A1Y1MBS3</accession>
<feature type="coiled-coil region" evidence="8">
    <location>
        <begin position="127"/>
        <end position="154"/>
    </location>
</feature>
<dbReference type="PRINTS" id="PR00881">
    <property type="entry name" value="L7ARS6FAMILY"/>
</dbReference>
<evidence type="ECO:0000256" key="7">
    <source>
        <dbReference type="ARBA" id="ARBA00083355"/>
    </source>
</evidence>
<evidence type="ECO:0000259" key="10">
    <source>
        <dbReference type="Pfam" id="PF01248"/>
    </source>
</evidence>
<dbReference type="FunFam" id="3.30.1330.30:FF:000028">
    <property type="entry name" value="H/ACA ribonucleoprotein complex subunit 2-like protein"/>
    <property type="match status" value="1"/>
</dbReference>
<evidence type="ECO:0000256" key="1">
    <source>
        <dbReference type="ARBA" id="ARBA00004604"/>
    </source>
</evidence>
<dbReference type="AlphaFoldDB" id="A0A1Y1MBS3"/>
<dbReference type="GO" id="GO:0005730">
    <property type="term" value="C:nucleolus"/>
    <property type="evidence" value="ECO:0007669"/>
    <property type="project" value="UniProtKB-SubCell"/>
</dbReference>
<evidence type="ECO:0000313" key="12">
    <source>
        <dbReference type="EMBL" id="KAB0802396.1"/>
    </source>
</evidence>
<organism evidence="11">
    <name type="scientific">Photinus pyralis</name>
    <name type="common">Common eastern firefly</name>
    <name type="synonym">Lampyris pyralis</name>
    <dbReference type="NCBI Taxonomy" id="7054"/>
    <lineage>
        <taxon>Eukaryota</taxon>
        <taxon>Metazoa</taxon>
        <taxon>Ecdysozoa</taxon>
        <taxon>Arthropoda</taxon>
        <taxon>Hexapoda</taxon>
        <taxon>Insecta</taxon>
        <taxon>Pterygota</taxon>
        <taxon>Neoptera</taxon>
        <taxon>Endopterygota</taxon>
        <taxon>Coleoptera</taxon>
        <taxon>Polyphaga</taxon>
        <taxon>Elateriformia</taxon>
        <taxon>Elateroidea</taxon>
        <taxon>Lampyridae</taxon>
        <taxon>Lampyrinae</taxon>
        <taxon>Photinus</taxon>
    </lineage>
</organism>
<dbReference type="InterPro" id="IPR018492">
    <property type="entry name" value="Ribosomal_eL8/Nhp2"/>
</dbReference>
<feature type="domain" description="Ribosomal protein eL8/eL30/eS12/Gadd45" evidence="10">
    <location>
        <begin position="47"/>
        <end position="139"/>
    </location>
</feature>
<keyword evidence="5" id="KW-0539">Nucleus</keyword>
<dbReference type="GO" id="GO:1990904">
    <property type="term" value="C:ribonucleoprotein complex"/>
    <property type="evidence" value="ECO:0007669"/>
    <property type="project" value="UniProtKB-KW"/>
</dbReference>
<name>A0A1Y1MBS3_PHOPY</name>
<dbReference type="GO" id="GO:0003723">
    <property type="term" value="F:RNA binding"/>
    <property type="evidence" value="ECO:0007669"/>
    <property type="project" value="InterPro"/>
</dbReference>
<evidence type="ECO:0000256" key="2">
    <source>
        <dbReference type="ARBA" id="ARBA00007337"/>
    </source>
</evidence>
<keyword evidence="8" id="KW-0175">Coiled coil</keyword>
<dbReference type="InterPro" id="IPR029064">
    <property type="entry name" value="Ribosomal_eL30-like_sf"/>
</dbReference>
<evidence type="ECO:0000256" key="3">
    <source>
        <dbReference type="ARBA" id="ARBA00022517"/>
    </source>
</evidence>
<feature type="compositionally biased region" description="Basic and acidic residues" evidence="9">
    <location>
        <begin position="1"/>
        <end position="18"/>
    </location>
</feature>
<keyword evidence="3" id="KW-0690">Ribosome biogenesis</keyword>
<dbReference type="EMBL" id="GEZM01037624">
    <property type="protein sequence ID" value="JAV82020.1"/>
    <property type="molecule type" value="Transcribed_RNA"/>
</dbReference>
<dbReference type="Pfam" id="PF01248">
    <property type="entry name" value="Ribosomal_L7Ae"/>
    <property type="match status" value="1"/>
</dbReference>
<reference evidence="12 13" key="2">
    <citation type="journal article" date="2018" name="Elife">
        <title>Firefly genomes illuminate parallel origins of bioluminescence in beetles.</title>
        <authorList>
            <person name="Fallon T.R."/>
            <person name="Lower S.E."/>
            <person name="Chang C.H."/>
            <person name="Bessho-Uehara M."/>
            <person name="Martin G.J."/>
            <person name="Bewick A.J."/>
            <person name="Behringer M."/>
            <person name="Debat H.J."/>
            <person name="Wong I."/>
            <person name="Day J.C."/>
            <person name="Suvorov A."/>
            <person name="Silva C.J."/>
            <person name="Stanger-Hall K.F."/>
            <person name="Hall D.W."/>
            <person name="Schmitz R.J."/>
            <person name="Nelson D.R."/>
            <person name="Lewis S.M."/>
            <person name="Shigenobu S."/>
            <person name="Bybee S.M."/>
            <person name="Larracuente A.M."/>
            <person name="Oba Y."/>
            <person name="Weng J.K."/>
        </authorList>
    </citation>
    <scope>NUCLEOTIDE SEQUENCE [LARGE SCALE GENOMIC DNA]</scope>
    <source>
        <strain evidence="12">1611_PpyrPB1</strain>
        <tissue evidence="12">Whole body</tissue>
    </source>
</reference>
<dbReference type="PANTHER" id="PTHR23105">
    <property type="entry name" value="RIBOSOMAL PROTEIN L7AE FAMILY MEMBER"/>
    <property type="match status" value="1"/>
</dbReference>
<protein>
    <recommendedName>
        <fullName evidence="7">H/ACA snoRNP protein NHP2</fullName>
    </recommendedName>
</protein>
<proteinExistence type="inferred from homology"/>
<dbReference type="InterPro" id="IPR050257">
    <property type="entry name" value="eL8/uL1-like"/>
</dbReference>
<comment type="subcellular location">
    <subcellularLocation>
        <location evidence="1">Nucleus</location>
        <location evidence="1">Nucleolus</location>
    </subcellularLocation>
</comment>
<comment type="similarity">
    <text evidence="2">Belongs to the eukaryotic ribosomal protein eL8 family.</text>
</comment>
<evidence type="ECO:0000256" key="6">
    <source>
        <dbReference type="ARBA" id="ARBA00023274"/>
    </source>
</evidence>
<feature type="region of interest" description="Disordered" evidence="9">
    <location>
        <begin position="1"/>
        <end position="20"/>
    </location>
</feature>
<dbReference type="FunCoup" id="A0A1Y1MBS3">
    <property type="interactions" value="1201"/>
</dbReference>
<evidence type="ECO:0000256" key="5">
    <source>
        <dbReference type="ARBA" id="ARBA00023242"/>
    </source>
</evidence>
<reference evidence="12" key="3">
    <citation type="submission" date="2019-08" db="EMBL/GenBank/DDBJ databases">
        <authorList>
            <consortium name="Photinus pyralis genome working group"/>
            <person name="Fallon T.R."/>
            <person name="Sander Lower S.E."/>
            <person name="Weng J.-K."/>
        </authorList>
    </citation>
    <scope>NUCLEOTIDE SEQUENCE</scope>
    <source>
        <strain evidence="12">1611_PpyrPB1</strain>
        <tissue evidence="12">Whole body</tissue>
    </source>
</reference>